<protein>
    <submittedName>
        <fullName evidence="1">Uncharacterized protein</fullName>
    </submittedName>
</protein>
<gene>
    <name evidence="1" type="ORF">EV182_001005</name>
</gene>
<keyword evidence="2" id="KW-1185">Reference proteome</keyword>
<evidence type="ECO:0000313" key="1">
    <source>
        <dbReference type="EMBL" id="KAJ1679942.1"/>
    </source>
</evidence>
<organism evidence="1 2">
    <name type="scientific">Spiromyces aspiralis</name>
    <dbReference type="NCBI Taxonomy" id="68401"/>
    <lineage>
        <taxon>Eukaryota</taxon>
        <taxon>Fungi</taxon>
        <taxon>Fungi incertae sedis</taxon>
        <taxon>Zoopagomycota</taxon>
        <taxon>Kickxellomycotina</taxon>
        <taxon>Kickxellomycetes</taxon>
        <taxon>Kickxellales</taxon>
        <taxon>Kickxellaceae</taxon>
        <taxon>Spiromyces</taxon>
    </lineage>
</organism>
<sequence length="244" mass="27135">MDSTVSSSLFRTVSVDEYGEDACGSDLPEHQDAISAAADGVEFYPAECYVERSWTNRREKYYYTMGKKTGTTTDRGGRLPRRYRRGGIGEDAAPPAPATSGGRHKQQQQLSIAFRLARDLATMAFPHGVVTSKGTVSMSEIDATVVFRADGCDGIWHGFMIDHQMFVHVPDFHGNDHDFRNAKLALMELAEDVLMCKSLVVFMPKASPATLNLVRAFLYTGFEMVPPQTYKHDPSYMLVGYDVL</sequence>
<comment type="caution">
    <text evidence="1">The sequence shown here is derived from an EMBL/GenBank/DDBJ whole genome shotgun (WGS) entry which is preliminary data.</text>
</comment>
<name>A0ACC1HU50_9FUNG</name>
<reference evidence="1" key="1">
    <citation type="submission" date="2022-06" db="EMBL/GenBank/DDBJ databases">
        <title>Phylogenomic reconstructions and comparative analyses of Kickxellomycotina fungi.</title>
        <authorList>
            <person name="Reynolds N.K."/>
            <person name="Stajich J.E."/>
            <person name="Barry K."/>
            <person name="Grigoriev I.V."/>
            <person name="Crous P."/>
            <person name="Smith M.E."/>
        </authorList>
    </citation>
    <scope>NUCLEOTIDE SEQUENCE</scope>
    <source>
        <strain evidence="1">RSA 2271</strain>
    </source>
</reference>
<dbReference type="EMBL" id="JAMZIH010000105">
    <property type="protein sequence ID" value="KAJ1679942.1"/>
    <property type="molecule type" value="Genomic_DNA"/>
</dbReference>
<dbReference type="Proteomes" id="UP001145114">
    <property type="component" value="Unassembled WGS sequence"/>
</dbReference>
<evidence type="ECO:0000313" key="2">
    <source>
        <dbReference type="Proteomes" id="UP001145114"/>
    </source>
</evidence>
<accession>A0ACC1HU50</accession>
<proteinExistence type="predicted"/>